<evidence type="ECO:0000313" key="1">
    <source>
        <dbReference type="EMBL" id="AZB00184.1"/>
    </source>
</evidence>
<sequence>MNHTKEKITVFISTFIVIIYYKQDLTTPLNILEILLKFRQSQQKKNHPKITNNSKNTIK</sequence>
<evidence type="ECO:0000313" key="4">
    <source>
        <dbReference type="Proteomes" id="UP000279541"/>
    </source>
</evidence>
<dbReference type="AlphaFoldDB" id="A0A1N7IGZ9"/>
<name>A0A1N7IGZ9_9FLAO</name>
<evidence type="ECO:0000313" key="2">
    <source>
        <dbReference type="EMBL" id="SIS36348.1"/>
    </source>
</evidence>
<dbReference type="Proteomes" id="UP000279541">
    <property type="component" value="Chromosome"/>
</dbReference>
<reference evidence="1 4" key="2">
    <citation type="submission" date="2018-11" db="EMBL/GenBank/DDBJ databases">
        <title>Proposal to divide the Flavobacteriaceae and reorganize its genera based on Amino Acid Identity values calculated from whole genome sequences.</title>
        <authorList>
            <person name="Nicholson A.C."/>
            <person name="Gulvik C.A."/>
            <person name="Whitney A.M."/>
            <person name="Humrighouse B.W."/>
            <person name="Bell M."/>
            <person name="Holmes B."/>
            <person name="Steigerwalt A.G."/>
            <person name="Villarma A."/>
            <person name="Sheth M."/>
            <person name="Batra D."/>
            <person name="Pryor J."/>
            <person name="Bernardet J.-F."/>
            <person name="Hugo C."/>
            <person name="Kampfer P."/>
            <person name="Newman J."/>
            <person name="McQuiston J.R."/>
        </authorList>
    </citation>
    <scope>NUCLEOTIDE SEQUENCE [LARGE SCALE GENOMIC DNA]</scope>
    <source>
        <strain evidence="1 4">DSM 16927</strain>
    </source>
</reference>
<dbReference type="KEGG" id="cjt:EG359_11360"/>
<proteinExistence type="predicted"/>
<gene>
    <name evidence="1" type="ORF">EG359_11360</name>
    <name evidence="2" type="ORF">SAMN05421768_105192</name>
</gene>
<evidence type="ECO:0000313" key="3">
    <source>
        <dbReference type="Proteomes" id="UP000186106"/>
    </source>
</evidence>
<accession>A0A1N7IGZ9</accession>
<dbReference type="EMBL" id="FTNZ01000005">
    <property type="protein sequence ID" value="SIS36348.1"/>
    <property type="molecule type" value="Genomic_DNA"/>
</dbReference>
<reference evidence="2 3" key="1">
    <citation type="submission" date="2017-01" db="EMBL/GenBank/DDBJ databases">
        <authorList>
            <person name="Mah S.A."/>
            <person name="Swanson W.J."/>
            <person name="Moy G.W."/>
            <person name="Vacquier V.D."/>
        </authorList>
    </citation>
    <scope>NUCLEOTIDE SEQUENCE [LARGE SCALE GENOMIC DNA]</scope>
    <source>
        <strain evidence="2 3">DSM 16927</strain>
    </source>
</reference>
<protein>
    <submittedName>
        <fullName evidence="2">Uncharacterized protein</fullName>
    </submittedName>
</protein>
<organism evidence="2 3">
    <name type="scientific">Chryseobacterium joostei</name>
    <dbReference type="NCBI Taxonomy" id="112234"/>
    <lineage>
        <taxon>Bacteria</taxon>
        <taxon>Pseudomonadati</taxon>
        <taxon>Bacteroidota</taxon>
        <taxon>Flavobacteriia</taxon>
        <taxon>Flavobacteriales</taxon>
        <taxon>Weeksellaceae</taxon>
        <taxon>Chryseobacterium group</taxon>
        <taxon>Chryseobacterium</taxon>
    </lineage>
</organism>
<dbReference type="EMBL" id="CP033926">
    <property type="protein sequence ID" value="AZB00184.1"/>
    <property type="molecule type" value="Genomic_DNA"/>
</dbReference>
<keyword evidence="4" id="KW-1185">Reference proteome</keyword>
<dbReference type="Proteomes" id="UP000186106">
    <property type="component" value="Unassembled WGS sequence"/>
</dbReference>